<dbReference type="AlphaFoldDB" id="A0A8K0MMM8"/>
<proteinExistence type="predicted"/>
<name>A0A8K0MMM8_9ROSA</name>
<dbReference type="OrthoDB" id="1927218at2759"/>
<evidence type="ECO:0000256" key="2">
    <source>
        <dbReference type="ARBA" id="ARBA00023125"/>
    </source>
</evidence>
<reference evidence="4" key="1">
    <citation type="submission" date="2020-03" db="EMBL/GenBank/DDBJ databases">
        <title>A high-quality chromosome-level genome assembly of a woody plant with both climbing and erect habits, Rhamnella rubrinervis.</title>
        <authorList>
            <person name="Lu Z."/>
            <person name="Yang Y."/>
            <person name="Zhu X."/>
            <person name="Sun Y."/>
        </authorList>
    </citation>
    <scope>NUCLEOTIDE SEQUENCE</scope>
    <source>
        <strain evidence="4">BYM</strain>
        <tissue evidence="4">Leaf</tissue>
    </source>
</reference>
<comment type="subcellular location">
    <subcellularLocation>
        <location evidence="1">Nucleus</location>
    </subcellularLocation>
</comment>
<dbReference type="Proteomes" id="UP000796880">
    <property type="component" value="Unassembled WGS sequence"/>
</dbReference>
<keyword evidence="2" id="KW-0238">DNA-binding</keyword>
<dbReference type="GO" id="GO:0003700">
    <property type="term" value="F:DNA-binding transcription factor activity"/>
    <property type="evidence" value="ECO:0007669"/>
    <property type="project" value="InterPro"/>
</dbReference>
<keyword evidence="3" id="KW-0539">Nucleus</keyword>
<keyword evidence="5" id="KW-1185">Reference proteome</keyword>
<organism evidence="4 5">
    <name type="scientific">Rhamnella rubrinervis</name>
    <dbReference type="NCBI Taxonomy" id="2594499"/>
    <lineage>
        <taxon>Eukaryota</taxon>
        <taxon>Viridiplantae</taxon>
        <taxon>Streptophyta</taxon>
        <taxon>Embryophyta</taxon>
        <taxon>Tracheophyta</taxon>
        <taxon>Spermatophyta</taxon>
        <taxon>Magnoliopsida</taxon>
        <taxon>eudicotyledons</taxon>
        <taxon>Gunneridae</taxon>
        <taxon>Pentapetalae</taxon>
        <taxon>rosids</taxon>
        <taxon>fabids</taxon>
        <taxon>Rosales</taxon>
        <taxon>Rhamnaceae</taxon>
        <taxon>rhamnoid group</taxon>
        <taxon>Rhamneae</taxon>
        <taxon>Rhamnella</taxon>
    </lineage>
</organism>
<evidence type="ECO:0000313" key="5">
    <source>
        <dbReference type="Proteomes" id="UP000796880"/>
    </source>
</evidence>
<accession>A0A8K0MMM8</accession>
<dbReference type="InterPro" id="IPR043452">
    <property type="entry name" value="BZIP46-like"/>
</dbReference>
<sequence length="119" mass="12798">MNMDELLKNIWSAEKTQNMGIIGVSTTGQDRVDGSGVGGSNTPQRQQTLGDMTLEEFLARVGVAMEDTQLAAGKPLNENDMFFGELSCSNNTGGLGIDFQQTGWGMGGLMNNQILENHN</sequence>
<dbReference type="GO" id="GO:0005634">
    <property type="term" value="C:nucleus"/>
    <property type="evidence" value="ECO:0007669"/>
    <property type="project" value="UniProtKB-SubCell"/>
</dbReference>
<protein>
    <submittedName>
        <fullName evidence="4">Uncharacterized protein</fullName>
    </submittedName>
</protein>
<dbReference type="GO" id="GO:0003677">
    <property type="term" value="F:DNA binding"/>
    <property type="evidence" value="ECO:0007669"/>
    <property type="project" value="UniProtKB-KW"/>
</dbReference>
<gene>
    <name evidence="4" type="ORF">FNV43_RR07114</name>
</gene>
<dbReference type="PANTHER" id="PTHR22952:SF446">
    <property type="entry name" value="ABSCISIC ACID-INSENSITIVE 5-LIKE PROTEIN 5-RELATED"/>
    <property type="match status" value="1"/>
</dbReference>
<comment type="caution">
    <text evidence="4">The sequence shown here is derived from an EMBL/GenBank/DDBJ whole genome shotgun (WGS) entry which is preliminary data.</text>
</comment>
<dbReference type="PANTHER" id="PTHR22952">
    <property type="entry name" value="CAMP-RESPONSE ELEMENT BINDING PROTEIN-RELATED"/>
    <property type="match status" value="1"/>
</dbReference>
<dbReference type="GO" id="GO:0045893">
    <property type="term" value="P:positive regulation of DNA-templated transcription"/>
    <property type="evidence" value="ECO:0007669"/>
    <property type="project" value="InterPro"/>
</dbReference>
<evidence type="ECO:0000313" key="4">
    <source>
        <dbReference type="EMBL" id="KAF3451025.1"/>
    </source>
</evidence>
<evidence type="ECO:0000256" key="3">
    <source>
        <dbReference type="ARBA" id="ARBA00023242"/>
    </source>
</evidence>
<dbReference type="EMBL" id="VOIH02000003">
    <property type="protein sequence ID" value="KAF3451025.1"/>
    <property type="molecule type" value="Genomic_DNA"/>
</dbReference>
<evidence type="ECO:0000256" key="1">
    <source>
        <dbReference type="ARBA" id="ARBA00004123"/>
    </source>
</evidence>